<accession>A0AA51RQR8</accession>
<name>A0AA51RQR8_9GAMM</name>
<dbReference type="Pfam" id="PF03705">
    <property type="entry name" value="CheR_N"/>
    <property type="match status" value="1"/>
</dbReference>
<dbReference type="InterPro" id="IPR022642">
    <property type="entry name" value="CheR_C"/>
</dbReference>
<dbReference type="InterPro" id="IPR022641">
    <property type="entry name" value="CheR_N"/>
</dbReference>
<dbReference type="EC" id="2.1.1.80" evidence="2"/>
<keyword evidence="8" id="KW-1185">Reference proteome</keyword>
<evidence type="ECO:0000256" key="1">
    <source>
        <dbReference type="ARBA" id="ARBA00001541"/>
    </source>
</evidence>
<dbReference type="SUPFAM" id="SSF53335">
    <property type="entry name" value="S-adenosyl-L-methionine-dependent methyltransferases"/>
    <property type="match status" value="1"/>
</dbReference>
<comment type="catalytic activity">
    <reaction evidence="1">
        <text>L-glutamyl-[protein] + S-adenosyl-L-methionine = [protein]-L-glutamate 5-O-methyl ester + S-adenosyl-L-homocysteine</text>
        <dbReference type="Rhea" id="RHEA:24452"/>
        <dbReference type="Rhea" id="RHEA-COMP:10208"/>
        <dbReference type="Rhea" id="RHEA-COMP:10311"/>
        <dbReference type="ChEBI" id="CHEBI:29973"/>
        <dbReference type="ChEBI" id="CHEBI:57856"/>
        <dbReference type="ChEBI" id="CHEBI:59789"/>
        <dbReference type="ChEBI" id="CHEBI:82795"/>
        <dbReference type="EC" id="2.1.1.80"/>
    </reaction>
</comment>
<dbReference type="RefSeq" id="WP_309201034.1">
    <property type="nucleotide sequence ID" value="NZ_CP133548.1"/>
</dbReference>
<evidence type="ECO:0000313" key="7">
    <source>
        <dbReference type="EMBL" id="WMS85881.1"/>
    </source>
</evidence>
<dbReference type="AlphaFoldDB" id="A0AA51RQR8"/>
<sequence>MAAFEQLPEMNSEEFYRWQQLLEQRTGVWLSENRKSFLVTNLAQRMRERGFDRYQDYFDSLDSGVGSALEWANLIDLLTVHETRFFRDQASMDLVRNHVEKLISKATAVESGEPVNAQVWSVGCSTGEEVYSLAMVLSEVNTSALDKQGRNFYFGLTGVDISFPALAQAREGIYHQRKLLSVPAIMLEEYFDSLADGYYQVKNQLRHRTCFVQANVQELESAPKQLYDVIYCQNVLIYFQNARREEIVKQFVNRLAPGGLLILGPGELNNLSHPLIEKVSTKHCQAYLRAGG</sequence>
<reference evidence="7 8" key="1">
    <citation type="submission" date="2023-08" db="EMBL/GenBank/DDBJ databases">
        <title>Pleionea litopenaei sp. nov., isolated from stomach of juvenile Litopenaeus vannamei.</title>
        <authorList>
            <person name="Rho A.M."/>
            <person name="Hwang C.Y."/>
        </authorList>
    </citation>
    <scope>NUCLEOTIDE SEQUENCE [LARGE SCALE GENOMIC DNA]</scope>
    <source>
        <strain evidence="7 8">HL-JVS1</strain>
    </source>
</reference>
<protein>
    <recommendedName>
        <fullName evidence="2">protein-glutamate O-methyltransferase</fullName>
        <ecNumber evidence="2">2.1.1.80</ecNumber>
    </recommendedName>
</protein>
<dbReference type="SMART" id="SM00138">
    <property type="entry name" value="MeTrc"/>
    <property type="match status" value="1"/>
</dbReference>
<evidence type="ECO:0000256" key="4">
    <source>
        <dbReference type="ARBA" id="ARBA00022679"/>
    </source>
</evidence>
<dbReference type="InterPro" id="IPR050903">
    <property type="entry name" value="Bact_Chemotaxis_MeTrfase"/>
</dbReference>
<dbReference type="PANTHER" id="PTHR24422">
    <property type="entry name" value="CHEMOTAXIS PROTEIN METHYLTRANSFERASE"/>
    <property type="match status" value="1"/>
</dbReference>
<evidence type="ECO:0000256" key="3">
    <source>
        <dbReference type="ARBA" id="ARBA00022603"/>
    </source>
</evidence>
<evidence type="ECO:0000313" key="8">
    <source>
        <dbReference type="Proteomes" id="UP001239782"/>
    </source>
</evidence>
<dbReference type="InterPro" id="IPR029063">
    <property type="entry name" value="SAM-dependent_MTases_sf"/>
</dbReference>
<dbReference type="KEGG" id="plei:Q9312_11695"/>
<dbReference type="Proteomes" id="UP001239782">
    <property type="component" value="Chromosome"/>
</dbReference>
<organism evidence="7 8">
    <name type="scientific">Pleionea litopenaei</name>
    <dbReference type="NCBI Taxonomy" id="3070815"/>
    <lineage>
        <taxon>Bacteria</taxon>
        <taxon>Pseudomonadati</taxon>
        <taxon>Pseudomonadota</taxon>
        <taxon>Gammaproteobacteria</taxon>
        <taxon>Oceanospirillales</taxon>
        <taxon>Pleioneaceae</taxon>
        <taxon>Pleionea</taxon>
    </lineage>
</organism>
<dbReference type="Gene3D" id="3.40.50.150">
    <property type="entry name" value="Vaccinia Virus protein VP39"/>
    <property type="match status" value="1"/>
</dbReference>
<gene>
    <name evidence="7" type="ORF">Q9312_11695</name>
</gene>
<dbReference type="Pfam" id="PF01739">
    <property type="entry name" value="CheR"/>
    <property type="match status" value="1"/>
</dbReference>
<keyword evidence="3" id="KW-0489">Methyltransferase</keyword>
<keyword evidence="4" id="KW-0808">Transferase</keyword>
<dbReference type="CDD" id="cd02440">
    <property type="entry name" value="AdoMet_MTases"/>
    <property type="match status" value="1"/>
</dbReference>
<dbReference type="PROSITE" id="PS50123">
    <property type="entry name" value="CHER"/>
    <property type="match status" value="1"/>
</dbReference>
<evidence type="ECO:0000256" key="2">
    <source>
        <dbReference type="ARBA" id="ARBA00012534"/>
    </source>
</evidence>
<dbReference type="InterPro" id="IPR036804">
    <property type="entry name" value="CheR_N_sf"/>
</dbReference>
<dbReference type="GO" id="GO:0032259">
    <property type="term" value="P:methylation"/>
    <property type="evidence" value="ECO:0007669"/>
    <property type="project" value="UniProtKB-KW"/>
</dbReference>
<dbReference type="PANTHER" id="PTHR24422:SF19">
    <property type="entry name" value="CHEMOTAXIS PROTEIN METHYLTRANSFERASE"/>
    <property type="match status" value="1"/>
</dbReference>
<dbReference type="SUPFAM" id="SSF47757">
    <property type="entry name" value="Chemotaxis receptor methyltransferase CheR, N-terminal domain"/>
    <property type="match status" value="1"/>
</dbReference>
<dbReference type="PRINTS" id="PR00996">
    <property type="entry name" value="CHERMTFRASE"/>
</dbReference>
<keyword evidence="5" id="KW-0949">S-adenosyl-L-methionine</keyword>
<proteinExistence type="predicted"/>
<dbReference type="GO" id="GO:0008983">
    <property type="term" value="F:protein-glutamate O-methyltransferase activity"/>
    <property type="evidence" value="ECO:0007669"/>
    <property type="project" value="UniProtKB-EC"/>
</dbReference>
<evidence type="ECO:0000259" key="6">
    <source>
        <dbReference type="PROSITE" id="PS50123"/>
    </source>
</evidence>
<feature type="domain" description="CheR-type methyltransferase" evidence="6">
    <location>
        <begin position="3"/>
        <end position="267"/>
    </location>
</feature>
<evidence type="ECO:0000256" key="5">
    <source>
        <dbReference type="ARBA" id="ARBA00022691"/>
    </source>
</evidence>
<dbReference type="InterPro" id="IPR000780">
    <property type="entry name" value="CheR_MeTrfase"/>
</dbReference>
<dbReference type="Gene3D" id="1.10.155.10">
    <property type="entry name" value="Chemotaxis receptor methyltransferase CheR, N-terminal domain"/>
    <property type="match status" value="1"/>
</dbReference>
<dbReference type="EMBL" id="CP133548">
    <property type="protein sequence ID" value="WMS85881.1"/>
    <property type="molecule type" value="Genomic_DNA"/>
</dbReference>